<keyword evidence="7 15" id="KW-0375">Hydrogen ion transport</keyword>
<keyword evidence="6 15" id="KW-0812">Transmembrane</keyword>
<evidence type="ECO:0000256" key="16">
    <source>
        <dbReference type="RuleBase" id="RU003848"/>
    </source>
</evidence>
<keyword evidence="10 15" id="KW-0472">Membrane</keyword>
<evidence type="ECO:0000256" key="2">
    <source>
        <dbReference type="ARBA" id="ARBA00005513"/>
    </source>
</evidence>
<protein>
    <recommendedName>
        <fullName evidence="15">ATP synthase subunit b</fullName>
    </recommendedName>
    <alternativeName>
        <fullName evidence="15">ATP synthase F(0) sector subunit b</fullName>
    </alternativeName>
    <alternativeName>
        <fullName evidence="15">ATPase subunit I</fullName>
    </alternativeName>
    <alternativeName>
        <fullName evidence="15">F-type ATPase subunit b</fullName>
        <shortName evidence="15">F-ATPase subunit b</shortName>
    </alternativeName>
</protein>
<dbReference type="PATRIC" id="fig|1094558.3.peg.981"/>
<evidence type="ECO:0000256" key="8">
    <source>
        <dbReference type="ARBA" id="ARBA00022989"/>
    </source>
</evidence>
<keyword evidence="17" id="KW-0175">Coiled coil</keyword>
<keyword evidence="8 15" id="KW-1133">Transmembrane helix</keyword>
<dbReference type="OrthoDB" id="8479836at2"/>
<comment type="similarity">
    <text evidence="2 15 16">Belongs to the ATPase B chain family.</text>
</comment>
<dbReference type="Pfam" id="PF00430">
    <property type="entry name" value="ATP-synt_B"/>
    <property type="match status" value="1"/>
</dbReference>
<comment type="function">
    <text evidence="13">Component of the F(0) channel, it forms part of the peripheral stalk, linking F(1) to F(0). The b'-subunit is a diverged and duplicated form of b found in plants and photosynthetic bacteria.</text>
</comment>
<dbReference type="CDD" id="cd06503">
    <property type="entry name" value="ATP-synt_Fo_b"/>
    <property type="match status" value="1"/>
</dbReference>
<keyword evidence="19" id="KW-1185">Reference proteome</keyword>
<dbReference type="GO" id="GO:0046933">
    <property type="term" value="F:proton-transporting ATP synthase activity, rotational mechanism"/>
    <property type="evidence" value="ECO:0007669"/>
    <property type="project" value="UniProtKB-UniRule"/>
</dbReference>
<evidence type="ECO:0000256" key="14">
    <source>
        <dbReference type="ARBA" id="ARBA00025830"/>
    </source>
</evidence>
<comment type="function">
    <text evidence="12 15">F(1)F(0) ATP synthase produces ATP from ADP in the presence of a proton or sodium gradient. F-type ATPases consist of two structural domains, F(1) containing the extramembraneous catalytic core and F(0) containing the membrane proton channel, linked together by a central stalk and a peripheral stalk. During catalysis, ATP synthesis in the catalytic domain of F(1) is coupled via a rotary mechanism of the central stalk subunits to proton translocation.</text>
</comment>
<name>J0R4C3_9HYPH</name>
<dbReference type="HOGENOM" id="CLU_079215_6_1_5"/>
<evidence type="ECO:0000256" key="3">
    <source>
        <dbReference type="ARBA" id="ARBA00022448"/>
    </source>
</evidence>
<keyword evidence="11 15" id="KW-0066">ATP synthesis</keyword>
<dbReference type="NCBIfam" id="NF006611">
    <property type="entry name" value="PRK09173.1"/>
    <property type="match status" value="1"/>
</dbReference>
<sequence>MSDTFWALIGLLLFLALLVAIKVPSKTNRYLDDRAERIDKELNEARKLREEAQELLAEYQRRRAEAEKEAEEIIAVAKREAQALAIDAREKTEAYVERRNKMAEEKIAQAETDAISAVRSSAIDLAVAAAGKIITEELDSKYADQLIKASLQDIKTLVN</sequence>
<feature type="coiled-coil region" evidence="17">
    <location>
        <begin position="31"/>
        <end position="76"/>
    </location>
</feature>
<evidence type="ECO:0000256" key="12">
    <source>
        <dbReference type="ARBA" id="ARBA00025198"/>
    </source>
</evidence>
<keyword evidence="5 15" id="KW-0138">CF(0)</keyword>
<dbReference type="GO" id="GO:0045259">
    <property type="term" value="C:proton-transporting ATP synthase complex"/>
    <property type="evidence" value="ECO:0007669"/>
    <property type="project" value="UniProtKB-KW"/>
</dbReference>
<dbReference type="EMBL" id="AIMB01000007">
    <property type="protein sequence ID" value="EJF90494.1"/>
    <property type="molecule type" value="Genomic_DNA"/>
</dbReference>
<evidence type="ECO:0000256" key="17">
    <source>
        <dbReference type="SAM" id="Coils"/>
    </source>
</evidence>
<evidence type="ECO:0000313" key="18">
    <source>
        <dbReference type="EMBL" id="EJF90494.1"/>
    </source>
</evidence>
<reference evidence="18 19" key="1">
    <citation type="submission" date="2012-03" db="EMBL/GenBank/DDBJ databases">
        <title>The Genome Sequence of Bartonella tamiae Th239.</title>
        <authorList>
            <consortium name="The Broad Institute Genome Sequencing Platform"/>
            <consortium name="The Broad Institute Genome Sequencing Center for Infectious Disease"/>
            <person name="Feldgarden M."/>
            <person name="Kirby J."/>
            <person name="Kosoy M."/>
            <person name="Birtles R."/>
            <person name="Probert W.S."/>
            <person name="Chiaraviglio L."/>
            <person name="Young S.K."/>
            <person name="Zeng Q."/>
            <person name="Gargeya S."/>
            <person name="Fitzgerald M."/>
            <person name="Haas B."/>
            <person name="Abouelleil A."/>
            <person name="Alvarado L."/>
            <person name="Arachchi H.M."/>
            <person name="Berlin A."/>
            <person name="Chapman S.B."/>
            <person name="Gearin G."/>
            <person name="Goldberg J."/>
            <person name="Griggs A."/>
            <person name="Gujja S."/>
            <person name="Hansen M."/>
            <person name="Heiman D."/>
            <person name="Howarth C."/>
            <person name="Larimer J."/>
            <person name="Lui A."/>
            <person name="MacDonald P.J.P."/>
            <person name="McCowen C."/>
            <person name="Montmayeur A."/>
            <person name="Murphy C."/>
            <person name="Neiman D."/>
            <person name="Pearson M."/>
            <person name="Priest M."/>
            <person name="Roberts A."/>
            <person name="Saif S."/>
            <person name="Shea T."/>
            <person name="Sisk P."/>
            <person name="Stolte C."/>
            <person name="Sykes S."/>
            <person name="Wortman J."/>
            <person name="Nusbaum C."/>
            <person name="Birren B."/>
        </authorList>
    </citation>
    <scope>NUCLEOTIDE SEQUENCE [LARGE SCALE GENOMIC DNA]</scope>
    <source>
        <strain evidence="18 19">Th239</strain>
    </source>
</reference>
<evidence type="ECO:0000313" key="19">
    <source>
        <dbReference type="Proteomes" id="UP000008952"/>
    </source>
</evidence>
<evidence type="ECO:0000256" key="1">
    <source>
        <dbReference type="ARBA" id="ARBA00004377"/>
    </source>
</evidence>
<dbReference type="InterPro" id="IPR050059">
    <property type="entry name" value="ATP_synthase_B_chain"/>
</dbReference>
<evidence type="ECO:0000256" key="6">
    <source>
        <dbReference type="ARBA" id="ARBA00022692"/>
    </source>
</evidence>
<gene>
    <name evidence="15" type="primary">atpF</name>
    <name evidence="18" type="ORF">ME5_00895</name>
</gene>
<comment type="caution">
    <text evidence="18">The sequence shown here is derived from an EMBL/GenBank/DDBJ whole genome shotgun (WGS) entry which is preliminary data.</text>
</comment>
<evidence type="ECO:0000256" key="15">
    <source>
        <dbReference type="HAMAP-Rule" id="MF_01398"/>
    </source>
</evidence>
<dbReference type="STRING" id="1094558.ME5_00895"/>
<evidence type="ECO:0000256" key="10">
    <source>
        <dbReference type="ARBA" id="ARBA00023136"/>
    </source>
</evidence>
<dbReference type="AlphaFoldDB" id="J0R4C3"/>
<dbReference type="GO" id="GO:0046961">
    <property type="term" value="F:proton-transporting ATPase activity, rotational mechanism"/>
    <property type="evidence" value="ECO:0007669"/>
    <property type="project" value="TreeGrafter"/>
</dbReference>
<organism evidence="18 19">
    <name type="scientific">Bartonella tamiae Th239</name>
    <dbReference type="NCBI Taxonomy" id="1094558"/>
    <lineage>
        <taxon>Bacteria</taxon>
        <taxon>Pseudomonadati</taxon>
        <taxon>Pseudomonadota</taxon>
        <taxon>Alphaproteobacteria</taxon>
        <taxon>Hyphomicrobiales</taxon>
        <taxon>Bartonellaceae</taxon>
        <taxon>Bartonella</taxon>
    </lineage>
</organism>
<evidence type="ECO:0000256" key="4">
    <source>
        <dbReference type="ARBA" id="ARBA00022475"/>
    </source>
</evidence>
<dbReference type="eggNOG" id="COG0711">
    <property type="taxonomic scope" value="Bacteria"/>
</dbReference>
<proteinExistence type="inferred from homology"/>
<dbReference type="InterPro" id="IPR002146">
    <property type="entry name" value="ATP_synth_b/b'su_bac/chlpt"/>
</dbReference>
<comment type="subunit">
    <text evidence="14 15">F-type ATPases have 2 components, F(1) - the catalytic core - and F(0) - the membrane proton channel. F(1) has five subunits: alpha(3), beta(3), gamma(1), delta(1), epsilon(1). F(0) has three main subunits: a(1), b(2) and c(10-14). The alpha and beta chains form an alternating ring which encloses part of the gamma chain. F(1) is attached to F(0) by a central stalk formed by the gamma and epsilon chains, while a peripheral stalk is formed by the delta and b chains.</text>
</comment>
<dbReference type="HAMAP" id="MF_01398">
    <property type="entry name" value="ATP_synth_b_bprime"/>
    <property type="match status" value="1"/>
</dbReference>
<evidence type="ECO:0000256" key="9">
    <source>
        <dbReference type="ARBA" id="ARBA00023065"/>
    </source>
</evidence>
<keyword evidence="4 15" id="KW-1003">Cell membrane</keyword>
<keyword evidence="3 15" id="KW-0813">Transport</keyword>
<dbReference type="GO" id="GO:0005886">
    <property type="term" value="C:plasma membrane"/>
    <property type="evidence" value="ECO:0007669"/>
    <property type="project" value="UniProtKB-SubCell"/>
</dbReference>
<dbReference type="PANTHER" id="PTHR33445">
    <property type="entry name" value="ATP SYNTHASE SUBUNIT B', CHLOROPLASTIC"/>
    <property type="match status" value="1"/>
</dbReference>
<evidence type="ECO:0000256" key="5">
    <source>
        <dbReference type="ARBA" id="ARBA00022547"/>
    </source>
</evidence>
<accession>J0R4C3</accession>
<evidence type="ECO:0000256" key="13">
    <source>
        <dbReference type="ARBA" id="ARBA00025614"/>
    </source>
</evidence>
<dbReference type="Proteomes" id="UP000008952">
    <property type="component" value="Unassembled WGS sequence"/>
</dbReference>
<keyword evidence="9 15" id="KW-0406">Ion transport</keyword>
<evidence type="ECO:0000256" key="7">
    <source>
        <dbReference type="ARBA" id="ARBA00022781"/>
    </source>
</evidence>
<comment type="subcellular location">
    <subcellularLocation>
        <location evidence="1">Cell inner membrane</location>
        <topology evidence="1">Single-pass membrane protein</topology>
    </subcellularLocation>
    <subcellularLocation>
        <location evidence="15">Cell membrane</location>
        <topology evidence="15">Single-pass membrane protein</topology>
    </subcellularLocation>
</comment>
<dbReference type="PANTHER" id="PTHR33445:SF1">
    <property type="entry name" value="ATP SYNTHASE SUBUNIT B"/>
    <property type="match status" value="1"/>
</dbReference>
<dbReference type="RefSeq" id="WP_008038866.1">
    <property type="nucleotide sequence ID" value="NZ_JH725147.1"/>
</dbReference>
<evidence type="ECO:0000256" key="11">
    <source>
        <dbReference type="ARBA" id="ARBA00023310"/>
    </source>
</evidence>